<feature type="signal peptide" evidence="1">
    <location>
        <begin position="1"/>
        <end position="17"/>
    </location>
</feature>
<evidence type="ECO:0000256" key="1">
    <source>
        <dbReference type="SAM" id="SignalP"/>
    </source>
</evidence>
<dbReference type="Proteomes" id="UP001432322">
    <property type="component" value="Unassembled WGS sequence"/>
</dbReference>
<evidence type="ECO:0008006" key="4">
    <source>
        <dbReference type="Google" id="ProtNLM"/>
    </source>
</evidence>
<sequence length="168" mass="19619">MKCALIILLCIVALAVADYPLYIDELSDLVSPQDERELEFLEDDDFTPRSQLKSQADAILARQSPALQTAYQGIVARKESERQYKQQRKMQQYQARGVGNIYQQILDIEGNLSLSENQADQQKRQLERQLWRRSSADYPLYIDELADMVNKIDEQVLEMLEDDWYTPR</sequence>
<organism evidence="2 3">
    <name type="scientific">Pristionchus fissidentatus</name>
    <dbReference type="NCBI Taxonomy" id="1538716"/>
    <lineage>
        <taxon>Eukaryota</taxon>
        <taxon>Metazoa</taxon>
        <taxon>Ecdysozoa</taxon>
        <taxon>Nematoda</taxon>
        <taxon>Chromadorea</taxon>
        <taxon>Rhabditida</taxon>
        <taxon>Rhabditina</taxon>
        <taxon>Diplogasteromorpha</taxon>
        <taxon>Diplogasteroidea</taxon>
        <taxon>Neodiplogasteridae</taxon>
        <taxon>Pristionchus</taxon>
    </lineage>
</organism>
<accession>A0AAV5VAN1</accession>
<reference evidence="2" key="1">
    <citation type="submission" date="2023-10" db="EMBL/GenBank/DDBJ databases">
        <title>Genome assembly of Pristionchus species.</title>
        <authorList>
            <person name="Yoshida K."/>
            <person name="Sommer R.J."/>
        </authorList>
    </citation>
    <scope>NUCLEOTIDE SEQUENCE</scope>
    <source>
        <strain evidence="2">RS5133</strain>
    </source>
</reference>
<dbReference type="AlphaFoldDB" id="A0AAV5VAN1"/>
<feature type="chain" id="PRO_5044011583" description="SXP/RAL-2 family protein Ani s 5-like cation-binding domain-containing protein" evidence="1">
    <location>
        <begin position="18"/>
        <end position="168"/>
    </location>
</feature>
<keyword evidence="1" id="KW-0732">Signal</keyword>
<keyword evidence="3" id="KW-1185">Reference proteome</keyword>
<feature type="non-terminal residue" evidence="2">
    <location>
        <position position="168"/>
    </location>
</feature>
<evidence type="ECO:0000313" key="2">
    <source>
        <dbReference type="EMBL" id="GMT15268.1"/>
    </source>
</evidence>
<evidence type="ECO:0000313" key="3">
    <source>
        <dbReference type="Proteomes" id="UP001432322"/>
    </source>
</evidence>
<comment type="caution">
    <text evidence="2">The sequence shown here is derived from an EMBL/GenBank/DDBJ whole genome shotgun (WGS) entry which is preliminary data.</text>
</comment>
<proteinExistence type="predicted"/>
<gene>
    <name evidence="2" type="ORF">PFISCL1PPCAC_6565</name>
</gene>
<protein>
    <recommendedName>
        <fullName evidence="4">SXP/RAL-2 family protein Ani s 5-like cation-binding domain-containing protein</fullName>
    </recommendedName>
</protein>
<name>A0AAV5VAN1_9BILA</name>
<dbReference type="EMBL" id="BTSY01000002">
    <property type="protein sequence ID" value="GMT15268.1"/>
    <property type="molecule type" value="Genomic_DNA"/>
</dbReference>